<dbReference type="Proteomes" id="UP000002408">
    <property type="component" value="Chromosome"/>
</dbReference>
<dbReference type="KEGG" id="mbn:Mboo_1089"/>
<evidence type="ECO:0000313" key="2">
    <source>
        <dbReference type="EMBL" id="ABS55607.1"/>
    </source>
</evidence>
<dbReference type="InterPro" id="IPR011991">
    <property type="entry name" value="ArsR-like_HTH"/>
</dbReference>
<sequence length="135" mass="15583">MIRQIVIRQVDRPLAPGEDEEIHWFFHSFGIGEGRDTDRVATQVIVTLLDHRPTGEGVPVEQIAADLNITPSRVNHHIRNLIDAGILYRHRKLIYLRGSTLRSMVQELRKDALRMFDDLESVADGIDREYGTRRE</sequence>
<dbReference type="STRING" id="456442.Mboo_1089"/>
<dbReference type="EMBL" id="CP000780">
    <property type="protein sequence ID" value="ABS55607.1"/>
    <property type="molecule type" value="Genomic_DNA"/>
</dbReference>
<accession>A7I796</accession>
<dbReference type="InterPro" id="IPR036390">
    <property type="entry name" value="WH_DNA-bd_sf"/>
</dbReference>
<evidence type="ECO:0000259" key="1">
    <source>
        <dbReference type="Pfam" id="PF01022"/>
    </source>
</evidence>
<organism evidence="2 3">
    <name type="scientific">Methanoregula boonei (strain DSM 21154 / JCM 14090 / 6A8)</name>
    <dbReference type="NCBI Taxonomy" id="456442"/>
    <lineage>
        <taxon>Archaea</taxon>
        <taxon>Methanobacteriati</taxon>
        <taxon>Methanobacteriota</taxon>
        <taxon>Stenosarchaea group</taxon>
        <taxon>Methanomicrobia</taxon>
        <taxon>Methanomicrobiales</taxon>
        <taxon>Methanoregulaceae</taxon>
        <taxon>Methanoregula</taxon>
    </lineage>
</organism>
<dbReference type="InterPro" id="IPR036388">
    <property type="entry name" value="WH-like_DNA-bd_sf"/>
</dbReference>
<dbReference type="CDD" id="cd00090">
    <property type="entry name" value="HTH_ARSR"/>
    <property type="match status" value="1"/>
</dbReference>
<dbReference type="InterPro" id="IPR001845">
    <property type="entry name" value="HTH_ArsR_DNA-bd_dom"/>
</dbReference>
<gene>
    <name evidence="2" type="ordered locus">Mboo_1089</name>
</gene>
<dbReference type="OrthoDB" id="136394at2157"/>
<dbReference type="eggNOG" id="arCOG05152">
    <property type="taxonomic scope" value="Archaea"/>
</dbReference>
<dbReference type="AlphaFoldDB" id="A7I796"/>
<dbReference type="GeneID" id="5410014"/>
<dbReference type="SUPFAM" id="SSF46785">
    <property type="entry name" value="Winged helix' DNA-binding domain"/>
    <property type="match status" value="1"/>
</dbReference>
<keyword evidence="3" id="KW-1185">Reference proteome</keyword>
<feature type="domain" description="HTH arsR-type" evidence="1">
    <location>
        <begin position="60"/>
        <end position="87"/>
    </location>
</feature>
<dbReference type="Gene3D" id="1.10.10.10">
    <property type="entry name" value="Winged helix-like DNA-binding domain superfamily/Winged helix DNA-binding domain"/>
    <property type="match status" value="1"/>
</dbReference>
<dbReference type="RefSeq" id="WP_012106634.1">
    <property type="nucleotide sequence ID" value="NC_009712.1"/>
</dbReference>
<dbReference type="HOGENOM" id="CLU_149093_0_0_2"/>
<name>A7I796_METB6</name>
<dbReference type="Pfam" id="PF01022">
    <property type="entry name" value="HTH_5"/>
    <property type="match status" value="1"/>
</dbReference>
<protein>
    <recommendedName>
        <fullName evidence="1">HTH arsR-type domain-containing protein</fullName>
    </recommendedName>
</protein>
<proteinExistence type="predicted"/>
<reference evidence="3" key="1">
    <citation type="journal article" date="2015" name="Microbiology">
        <title>Genome of Methanoregula boonei 6A8 reveals adaptations to oligotrophic peatland environments.</title>
        <authorList>
            <person name="Braeuer S."/>
            <person name="Cadillo-Quiroz H."/>
            <person name="Kyrpides N."/>
            <person name="Woyke T."/>
            <person name="Goodwin L."/>
            <person name="Detter C."/>
            <person name="Podell S."/>
            <person name="Yavitt J.B."/>
            <person name="Zinder S.H."/>
        </authorList>
    </citation>
    <scope>NUCLEOTIDE SEQUENCE [LARGE SCALE GENOMIC DNA]</scope>
    <source>
        <strain evidence="3">DSM 21154 / JCM 14090 / 6A8</strain>
    </source>
</reference>
<evidence type="ECO:0000313" key="3">
    <source>
        <dbReference type="Proteomes" id="UP000002408"/>
    </source>
</evidence>
<dbReference type="GO" id="GO:0003700">
    <property type="term" value="F:DNA-binding transcription factor activity"/>
    <property type="evidence" value="ECO:0007669"/>
    <property type="project" value="InterPro"/>
</dbReference>